<name>W9VU24_9GAMM</name>
<dbReference type="SMART" id="SM00052">
    <property type="entry name" value="EAL"/>
    <property type="match status" value="1"/>
</dbReference>
<dbReference type="InterPro" id="IPR001633">
    <property type="entry name" value="EAL_dom"/>
</dbReference>
<evidence type="ECO:0000313" key="6">
    <source>
        <dbReference type="Proteomes" id="UP000019460"/>
    </source>
</evidence>
<dbReference type="Gene3D" id="3.40.50.2300">
    <property type="match status" value="1"/>
</dbReference>
<feature type="domain" description="Response regulatory" evidence="2">
    <location>
        <begin position="141"/>
        <end position="257"/>
    </location>
</feature>
<dbReference type="CDD" id="cd00156">
    <property type="entry name" value="REC"/>
    <property type="match status" value="1"/>
</dbReference>
<dbReference type="OrthoDB" id="9812260at2"/>
<dbReference type="Pfam" id="PF00990">
    <property type="entry name" value="GGDEF"/>
    <property type="match status" value="1"/>
</dbReference>
<dbReference type="SUPFAM" id="SSF141868">
    <property type="entry name" value="EAL domain-like"/>
    <property type="match status" value="1"/>
</dbReference>
<evidence type="ECO:0000259" key="4">
    <source>
        <dbReference type="PROSITE" id="PS50887"/>
    </source>
</evidence>
<dbReference type="PANTHER" id="PTHR33121">
    <property type="entry name" value="CYCLIC DI-GMP PHOSPHODIESTERASE PDEF"/>
    <property type="match status" value="1"/>
</dbReference>
<comment type="caution">
    <text evidence="5">The sequence shown here is derived from an EMBL/GenBank/DDBJ whole genome shotgun (WGS) entry which is preliminary data.</text>
</comment>
<dbReference type="Proteomes" id="UP000019460">
    <property type="component" value="Unassembled WGS sequence"/>
</dbReference>
<dbReference type="Pfam" id="PF00072">
    <property type="entry name" value="Response_reg"/>
    <property type="match status" value="1"/>
</dbReference>
<protein>
    <submittedName>
        <fullName evidence="5">Uncharacterized protein</fullName>
    </submittedName>
</protein>
<proteinExistence type="predicted"/>
<dbReference type="GO" id="GO:0071111">
    <property type="term" value="F:cyclic-guanylate-specific phosphodiesterase activity"/>
    <property type="evidence" value="ECO:0007669"/>
    <property type="project" value="InterPro"/>
</dbReference>
<dbReference type="InterPro" id="IPR029787">
    <property type="entry name" value="Nucleotide_cyclase"/>
</dbReference>
<dbReference type="SUPFAM" id="SSF52172">
    <property type="entry name" value="CheY-like"/>
    <property type="match status" value="1"/>
</dbReference>
<dbReference type="CDD" id="cd01948">
    <property type="entry name" value="EAL"/>
    <property type="match status" value="1"/>
</dbReference>
<accession>W9VU24</accession>
<evidence type="ECO:0000259" key="3">
    <source>
        <dbReference type="PROSITE" id="PS50883"/>
    </source>
</evidence>
<dbReference type="eggNOG" id="COG2200">
    <property type="taxonomic scope" value="Bacteria"/>
</dbReference>
<dbReference type="Gene3D" id="3.30.70.270">
    <property type="match status" value="1"/>
</dbReference>
<evidence type="ECO:0000259" key="2">
    <source>
        <dbReference type="PROSITE" id="PS50110"/>
    </source>
</evidence>
<dbReference type="eggNOG" id="COG3706">
    <property type="taxonomic scope" value="Bacteria"/>
</dbReference>
<dbReference type="PROSITE" id="PS50887">
    <property type="entry name" value="GGDEF"/>
    <property type="match status" value="1"/>
</dbReference>
<dbReference type="InterPro" id="IPR011006">
    <property type="entry name" value="CheY-like_superfamily"/>
</dbReference>
<dbReference type="EMBL" id="AONC01000056">
    <property type="protein sequence ID" value="EXJ13850.1"/>
    <property type="molecule type" value="Genomic_DNA"/>
</dbReference>
<reference evidence="5 6" key="1">
    <citation type="submission" date="2012-11" db="EMBL/GenBank/DDBJ databases">
        <title>Genome assembly of Thiorhodococcus sp. AK35.</title>
        <authorList>
            <person name="Nupur N."/>
            <person name="Khatri I."/>
            <person name="Subramanian S."/>
            <person name="Pinnaka A."/>
        </authorList>
    </citation>
    <scope>NUCLEOTIDE SEQUENCE [LARGE SCALE GENOMIC DNA]</scope>
    <source>
        <strain evidence="5 6">AK35</strain>
    </source>
</reference>
<evidence type="ECO:0000256" key="1">
    <source>
        <dbReference type="PROSITE-ProRule" id="PRU00169"/>
    </source>
</evidence>
<dbReference type="InterPro" id="IPR043128">
    <property type="entry name" value="Rev_trsase/Diguanyl_cyclase"/>
</dbReference>
<dbReference type="Gene3D" id="3.20.20.450">
    <property type="entry name" value="EAL domain"/>
    <property type="match status" value="1"/>
</dbReference>
<dbReference type="GO" id="GO:0000160">
    <property type="term" value="P:phosphorelay signal transduction system"/>
    <property type="evidence" value="ECO:0007669"/>
    <property type="project" value="InterPro"/>
</dbReference>
<gene>
    <name evidence="5" type="ORF">D779_3293</name>
</gene>
<dbReference type="InterPro" id="IPR050706">
    <property type="entry name" value="Cyclic-di-GMP_PDE-like"/>
</dbReference>
<organism evidence="5 6">
    <name type="scientific">Imhoffiella purpurea</name>
    <dbReference type="NCBI Taxonomy" id="1249627"/>
    <lineage>
        <taxon>Bacteria</taxon>
        <taxon>Pseudomonadati</taxon>
        <taxon>Pseudomonadota</taxon>
        <taxon>Gammaproteobacteria</taxon>
        <taxon>Chromatiales</taxon>
        <taxon>Chromatiaceae</taxon>
        <taxon>Imhoffiella</taxon>
    </lineage>
</organism>
<feature type="domain" description="EAL" evidence="3">
    <location>
        <begin position="447"/>
        <end position="695"/>
    </location>
</feature>
<dbReference type="SMART" id="SM00448">
    <property type="entry name" value="REC"/>
    <property type="match status" value="1"/>
</dbReference>
<dbReference type="Pfam" id="PF00563">
    <property type="entry name" value="EAL"/>
    <property type="match status" value="1"/>
</dbReference>
<keyword evidence="6" id="KW-1185">Reference proteome</keyword>
<dbReference type="SMART" id="SM00267">
    <property type="entry name" value="GGDEF"/>
    <property type="match status" value="1"/>
</dbReference>
<evidence type="ECO:0000313" key="5">
    <source>
        <dbReference type="EMBL" id="EXJ13850.1"/>
    </source>
</evidence>
<dbReference type="InterPro" id="IPR035919">
    <property type="entry name" value="EAL_sf"/>
</dbReference>
<sequence>MKLPVQSQQNASVYFLGIDPRLVKDLTPLLEPKGLVLRVLEDLDHVTALGRTRPSVLVLDLAAVGGLDSLAELVARLSPDADVPAAVLCLASRERGEGTLAWRLAALRAGVDSYQVMPVTQRRLAERILRLSGHLESRRYRVLVVEPQPDQSKKIAITIASAGMEVLVVEDPMKLLDRLQAFRPNLVLISQDIPRVGASELAAVIRDHDDFFGLPILFLSSDPDPVGQLEALKAGGDGFVLKPVQRHQLIAAIEQRVRESRWFRNRRTLENRRESARGFLPRAVFMAYLDRFLDARELGRDGLGLLVLELDQHARALERLGIGGYERLLGLMEAQISGLMSPEEAATRLDECRYALLASRERVSGLQSLAAGLCARLSEGLGTPDGSKQIGLTVSIGIGVPTPPLEDASTLLSRANQALTWAREAGGNQARLWTQSVVERAEVAIGHGMIRRLVNAALNHDGLVLLFQPVAPVARQGEELYEALLRLNTLDGEQISPTDFLASAERGGLMVRIDRWVLGHALEVMDRHRTSHPHMRFLVHQTVGTLAAPEWFPWFREQIVQRNLIRLYPVLQFQLADVRQNRLEAKPLMDRLKTYGIQCCVANVVGSRDDLTLLSKLGVRYVKLSMQILTQVEQVELMGIVQGLQERGIAVIATGIDDKERLAQVWSCRPDFIQGDYIEPPGEQLSFDFKRTAGGS</sequence>
<dbReference type="InterPro" id="IPR000160">
    <property type="entry name" value="GGDEF_dom"/>
</dbReference>
<dbReference type="PROSITE" id="PS50883">
    <property type="entry name" value="EAL"/>
    <property type="match status" value="1"/>
</dbReference>
<dbReference type="AlphaFoldDB" id="W9VU24"/>
<comment type="caution">
    <text evidence="1">Lacks conserved residue(s) required for the propagation of feature annotation.</text>
</comment>
<feature type="domain" description="GGDEF" evidence="4">
    <location>
        <begin position="301"/>
        <end position="435"/>
    </location>
</feature>
<dbReference type="STRING" id="1249627.D779_3293"/>
<dbReference type="InterPro" id="IPR001789">
    <property type="entry name" value="Sig_transdc_resp-reg_receiver"/>
</dbReference>
<dbReference type="PROSITE" id="PS50110">
    <property type="entry name" value="RESPONSE_REGULATORY"/>
    <property type="match status" value="1"/>
</dbReference>
<dbReference type="PANTHER" id="PTHR33121:SF79">
    <property type="entry name" value="CYCLIC DI-GMP PHOSPHODIESTERASE PDED-RELATED"/>
    <property type="match status" value="1"/>
</dbReference>
<dbReference type="eggNOG" id="COG0745">
    <property type="taxonomic scope" value="Bacteria"/>
</dbReference>
<dbReference type="SUPFAM" id="SSF55073">
    <property type="entry name" value="Nucleotide cyclase"/>
    <property type="match status" value="1"/>
</dbReference>